<dbReference type="SUPFAM" id="SSF48452">
    <property type="entry name" value="TPR-like"/>
    <property type="match status" value="2"/>
</dbReference>
<dbReference type="InterPro" id="IPR036097">
    <property type="entry name" value="HisK_dim/P_sf"/>
</dbReference>
<dbReference type="InterPro" id="IPR011990">
    <property type="entry name" value="TPR-like_helical_dom_sf"/>
</dbReference>
<evidence type="ECO:0000256" key="3">
    <source>
        <dbReference type="ARBA" id="ARBA00022553"/>
    </source>
</evidence>
<dbReference type="SUPFAM" id="SSF55874">
    <property type="entry name" value="ATPase domain of HSP90 chaperone/DNA topoisomerase II/histidine kinase"/>
    <property type="match status" value="1"/>
</dbReference>
<protein>
    <recommendedName>
        <fullName evidence="2">histidine kinase</fullName>
        <ecNumber evidence="2">2.7.13.3</ecNumber>
    </recommendedName>
</protein>
<evidence type="ECO:0000313" key="10">
    <source>
        <dbReference type="EMBL" id="RHH15709.1"/>
    </source>
</evidence>
<evidence type="ECO:0000256" key="1">
    <source>
        <dbReference type="ARBA" id="ARBA00000085"/>
    </source>
</evidence>
<evidence type="ECO:0000259" key="9">
    <source>
        <dbReference type="PROSITE" id="PS50109"/>
    </source>
</evidence>
<dbReference type="Pfam" id="PF00512">
    <property type="entry name" value="HisKA"/>
    <property type="match status" value="1"/>
</dbReference>
<dbReference type="InterPro" id="IPR004358">
    <property type="entry name" value="Sig_transdc_His_kin-like_C"/>
</dbReference>
<dbReference type="InterPro" id="IPR036890">
    <property type="entry name" value="HATPase_C_sf"/>
</dbReference>
<dbReference type="PROSITE" id="PS50109">
    <property type="entry name" value="HIS_KIN"/>
    <property type="match status" value="1"/>
</dbReference>
<feature type="signal peptide" evidence="8">
    <location>
        <begin position="1"/>
        <end position="22"/>
    </location>
</feature>
<dbReference type="SMART" id="SM00388">
    <property type="entry name" value="HisKA"/>
    <property type="match status" value="1"/>
</dbReference>
<name>A0A396CBU7_BACFG</name>
<dbReference type="SMART" id="SM00387">
    <property type="entry name" value="HATPase_c"/>
    <property type="match status" value="1"/>
</dbReference>
<evidence type="ECO:0000256" key="6">
    <source>
        <dbReference type="ARBA" id="ARBA00023012"/>
    </source>
</evidence>
<dbReference type="EC" id="2.7.13.3" evidence="2"/>
<dbReference type="PANTHER" id="PTHR43711:SF26">
    <property type="entry name" value="SENSOR HISTIDINE KINASE RCSC"/>
    <property type="match status" value="1"/>
</dbReference>
<keyword evidence="5 10" id="KW-0418">Kinase</keyword>
<dbReference type="InterPro" id="IPR003594">
    <property type="entry name" value="HATPase_dom"/>
</dbReference>
<evidence type="ECO:0000256" key="2">
    <source>
        <dbReference type="ARBA" id="ARBA00012438"/>
    </source>
</evidence>
<feature type="domain" description="Histidine kinase" evidence="9">
    <location>
        <begin position="394"/>
        <end position="606"/>
    </location>
</feature>
<keyword evidence="6" id="KW-0902">Two-component regulatory system</keyword>
<evidence type="ECO:0000256" key="5">
    <source>
        <dbReference type="ARBA" id="ARBA00022777"/>
    </source>
</evidence>
<accession>A0A396CBU7</accession>
<dbReference type="Gene3D" id="3.30.565.10">
    <property type="entry name" value="Histidine kinase-like ATPase, C-terminal domain"/>
    <property type="match status" value="1"/>
</dbReference>
<dbReference type="InterPro" id="IPR005467">
    <property type="entry name" value="His_kinase_dom"/>
</dbReference>
<dbReference type="InterPro" id="IPR050736">
    <property type="entry name" value="Sensor_HK_Regulatory"/>
</dbReference>
<feature type="chain" id="PRO_5044390443" description="histidine kinase" evidence="8">
    <location>
        <begin position="23"/>
        <end position="614"/>
    </location>
</feature>
<dbReference type="GO" id="GO:0000155">
    <property type="term" value="F:phosphorelay sensor kinase activity"/>
    <property type="evidence" value="ECO:0007669"/>
    <property type="project" value="InterPro"/>
</dbReference>
<dbReference type="SUPFAM" id="SSF47384">
    <property type="entry name" value="Homodimeric domain of signal transducing histidine kinase"/>
    <property type="match status" value="1"/>
</dbReference>
<dbReference type="PRINTS" id="PR00344">
    <property type="entry name" value="BCTRLSENSOR"/>
</dbReference>
<dbReference type="EMBL" id="QRJE01000003">
    <property type="protein sequence ID" value="RHH15709.1"/>
    <property type="molecule type" value="Genomic_DNA"/>
</dbReference>
<dbReference type="AlphaFoldDB" id="A0A396CBU7"/>
<reference evidence="10 11" key="1">
    <citation type="submission" date="2018-08" db="EMBL/GenBank/DDBJ databases">
        <title>A genome reference for cultivated species of the human gut microbiota.</title>
        <authorList>
            <person name="Zou Y."/>
            <person name="Xue W."/>
            <person name="Luo G."/>
        </authorList>
    </citation>
    <scope>NUCLEOTIDE SEQUENCE [LARGE SCALE GENOMIC DNA]</scope>
    <source>
        <strain evidence="10 11">AM18-6</strain>
    </source>
</reference>
<dbReference type="Pfam" id="PF02518">
    <property type="entry name" value="HATPase_c"/>
    <property type="match status" value="1"/>
</dbReference>
<keyword evidence="3" id="KW-0597">Phosphoprotein</keyword>
<gene>
    <name evidence="10" type="ORF">DW228_01810</name>
</gene>
<dbReference type="Proteomes" id="UP000266644">
    <property type="component" value="Unassembled WGS sequence"/>
</dbReference>
<dbReference type="Gene3D" id="1.10.287.130">
    <property type="match status" value="1"/>
</dbReference>
<sequence>MGKFINITFIAVVTLYSVTTHAANKATMHVSALQSLIDNSLNYSKEAPNDSIIQWGHELAPILKKQKEYKTLFQLKQLIATAYATRGDMNMAIDHARQMYKEAKELNYPIGIALSSRAIGDAYLNANMQEPAIESYKEALELLDKIPGSEILEQEILPKFILTLIQTSHMDEARTYLKRFENLHTAAPTPTFHFFLCACKAYYDIEAGNPEKGKASLDEARKISDQLRFLYLRSIFNYILGQYYQAIGEYELALQQYERLINTPKAPAPNKHIGLQLECAQLLTKMGRTEEACLIYQKANEQKDSLNALSYARQINDLRGMYQIDQMEIRNQIQRNQITLWVIIASIFILVLILLLIVRIRQEANRLLHSKEELEIARKYAENAIHTKSLFLSNMSHEIRTPLNALSGFSSILTEESIDNDTRRQCNDIIQQNSELLLKLINDVIDLSSLDPGKLTFNFKECDAVNICRNVIDTVEKVKQTQAGVSFVTSLDKLTLRTDESRLQQVLINLLINATKFTTEGNITLALEKESETMALFTVTDTGCGIPPEKQNQIFNRFEKLNEGAQGTGLGLSICQLIIEQIGGKIWIDPEYTGGARFRFTHPIGPTKEEEAEG</sequence>
<feature type="transmembrane region" description="Helical" evidence="7">
    <location>
        <begin position="338"/>
        <end position="358"/>
    </location>
</feature>
<keyword evidence="4" id="KW-0808">Transferase</keyword>
<comment type="catalytic activity">
    <reaction evidence="1">
        <text>ATP + protein L-histidine = ADP + protein N-phospho-L-histidine.</text>
        <dbReference type="EC" id="2.7.13.3"/>
    </reaction>
</comment>
<comment type="caution">
    <text evidence="10">The sequence shown here is derived from an EMBL/GenBank/DDBJ whole genome shotgun (WGS) entry which is preliminary data.</text>
</comment>
<organism evidence="10 11">
    <name type="scientific">Bacteroides fragilis</name>
    <dbReference type="NCBI Taxonomy" id="817"/>
    <lineage>
        <taxon>Bacteria</taxon>
        <taxon>Pseudomonadati</taxon>
        <taxon>Bacteroidota</taxon>
        <taxon>Bacteroidia</taxon>
        <taxon>Bacteroidales</taxon>
        <taxon>Bacteroidaceae</taxon>
        <taxon>Bacteroides</taxon>
    </lineage>
</organism>
<proteinExistence type="predicted"/>
<dbReference type="Gene3D" id="1.25.40.10">
    <property type="entry name" value="Tetratricopeptide repeat domain"/>
    <property type="match status" value="2"/>
</dbReference>
<keyword evidence="7" id="KW-0812">Transmembrane</keyword>
<keyword evidence="7" id="KW-1133">Transmembrane helix</keyword>
<keyword evidence="8" id="KW-0732">Signal</keyword>
<dbReference type="InterPro" id="IPR003661">
    <property type="entry name" value="HisK_dim/P_dom"/>
</dbReference>
<dbReference type="PANTHER" id="PTHR43711">
    <property type="entry name" value="TWO-COMPONENT HISTIDINE KINASE"/>
    <property type="match status" value="1"/>
</dbReference>
<evidence type="ECO:0000256" key="8">
    <source>
        <dbReference type="SAM" id="SignalP"/>
    </source>
</evidence>
<keyword evidence="7" id="KW-0472">Membrane</keyword>
<dbReference type="CDD" id="cd00082">
    <property type="entry name" value="HisKA"/>
    <property type="match status" value="1"/>
</dbReference>
<evidence type="ECO:0000313" key="11">
    <source>
        <dbReference type="Proteomes" id="UP000266644"/>
    </source>
</evidence>
<evidence type="ECO:0000256" key="7">
    <source>
        <dbReference type="SAM" id="Phobius"/>
    </source>
</evidence>
<evidence type="ECO:0000256" key="4">
    <source>
        <dbReference type="ARBA" id="ARBA00022679"/>
    </source>
</evidence>